<evidence type="ECO:0000256" key="7">
    <source>
        <dbReference type="ARBA" id="ARBA00048045"/>
    </source>
</evidence>
<dbReference type="PROSITE" id="PS51747">
    <property type="entry name" value="CYT_DCMP_DEAMINASES_2"/>
    <property type="match status" value="1"/>
</dbReference>
<comment type="function">
    <text evidence="8">Catalyzes the deamination of adenosine to inosine at the wobble position 34 of tRNA(Arg2).</text>
</comment>
<dbReference type="InterPro" id="IPR016192">
    <property type="entry name" value="APOBEC/CMP_deaminase_Zn-bd"/>
</dbReference>
<evidence type="ECO:0000256" key="2">
    <source>
        <dbReference type="ARBA" id="ARBA00011738"/>
    </source>
</evidence>
<dbReference type="SUPFAM" id="SSF53927">
    <property type="entry name" value="Cytidine deaminase-like"/>
    <property type="match status" value="1"/>
</dbReference>
<dbReference type="InterPro" id="IPR028883">
    <property type="entry name" value="tRNA_aden_deaminase"/>
</dbReference>
<dbReference type="GO" id="GO:0052717">
    <property type="term" value="F:tRNA-specific adenosine-34 deaminase activity"/>
    <property type="evidence" value="ECO:0007669"/>
    <property type="project" value="UniProtKB-UniRule"/>
</dbReference>
<keyword evidence="6 8" id="KW-0862">Zinc</keyword>
<dbReference type="OrthoDB" id="9802676at2"/>
<proteinExistence type="inferred from homology"/>
<dbReference type="InterPro" id="IPR002125">
    <property type="entry name" value="CMP_dCMP_dom"/>
</dbReference>
<protein>
    <recommendedName>
        <fullName evidence="8">tRNA-specific adenosine deaminase</fullName>
        <ecNumber evidence="8">3.5.4.33</ecNumber>
    </recommendedName>
</protein>
<name>A0A540UXI0_9BACL</name>
<evidence type="ECO:0000256" key="3">
    <source>
        <dbReference type="ARBA" id="ARBA00022694"/>
    </source>
</evidence>
<evidence type="ECO:0000256" key="6">
    <source>
        <dbReference type="ARBA" id="ARBA00022833"/>
    </source>
</evidence>
<dbReference type="Gene3D" id="3.40.140.10">
    <property type="entry name" value="Cytidine Deaminase, domain 2"/>
    <property type="match status" value="1"/>
</dbReference>
<keyword evidence="11" id="KW-1185">Reference proteome</keyword>
<evidence type="ECO:0000313" key="10">
    <source>
        <dbReference type="EMBL" id="TQE89202.1"/>
    </source>
</evidence>
<evidence type="ECO:0000256" key="1">
    <source>
        <dbReference type="ARBA" id="ARBA00010669"/>
    </source>
</evidence>
<gene>
    <name evidence="8" type="primary">tadA</name>
    <name evidence="10" type="ORF">FKZ59_12725</name>
</gene>
<comment type="catalytic activity">
    <reaction evidence="7 8">
        <text>adenosine(34) in tRNA + H2O + H(+) = inosine(34) in tRNA + NH4(+)</text>
        <dbReference type="Rhea" id="RHEA:43168"/>
        <dbReference type="Rhea" id="RHEA-COMP:10373"/>
        <dbReference type="Rhea" id="RHEA-COMP:10374"/>
        <dbReference type="ChEBI" id="CHEBI:15377"/>
        <dbReference type="ChEBI" id="CHEBI:15378"/>
        <dbReference type="ChEBI" id="CHEBI:28938"/>
        <dbReference type="ChEBI" id="CHEBI:74411"/>
        <dbReference type="ChEBI" id="CHEBI:82852"/>
        <dbReference type="EC" id="3.5.4.33"/>
    </reaction>
</comment>
<dbReference type="InterPro" id="IPR016193">
    <property type="entry name" value="Cytidine_deaminase-like"/>
</dbReference>
<organism evidence="10 11">
    <name type="scientific">Ureibacillus terrenus</name>
    <dbReference type="NCBI Taxonomy" id="118246"/>
    <lineage>
        <taxon>Bacteria</taxon>
        <taxon>Bacillati</taxon>
        <taxon>Bacillota</taxon>
        <taxon>Bacilli</taxon>
        <taxon>Bacillales</taxon>
        <taxon>Caryophanaceae</taxon>
        <taxon>Ureibacillus</taxon>
    </lineage>
</organism>
<evidence type="ECO:0000256" key="4">
    <source>
        <dbReference type="ARBA" id="ARBA00022723"/>
    </source>
</evidence>
<dbReference type="Pfam" id="PF14437">
    <property type="entry name" value="MafB19-deam"/>
    <property type="match status" value="1"/>
</dbReference>
<comment type="cofactor">
    <cofactor evidence="8">
        <name>Zn(2+)</name>
        <dbReference type="ChEBI" id="CHEBI:29105"/>
    </cofactor>
    <text evidence="8">Binds 1 zinc ion per subunit.</text>
</comment>
<dbReference type="HAMAP" id="MF_00972">
    <property type="entry name" value="tRNA_aden_deaminase"/>
    <property type="match status" value="1"/>
</dbReference>
<evidence type="ECO:0000256" key="8">
    <source>
        <dbReference type="HAMAP-Rule" id="MF_00972"/>
    </source>
</evidence>
<feature type="domain" description="CMP/dCMP-type deaminase" evidence="9">
    <location>
        <begin position="22"/>
        <end position="131"/>
    </location>
</feature>
<feature type="binding site" evidence="8">
    <location>
        <position position="73"/>
    </location>
    <ligand>
        <name>Zn(2+)</name>
        <dbReference type="ChEBI" id="CHEBI:29105"/>
        <note>catalytic</note>
    </ligand>
</feature>
<feature type="binding site" evidence="8">
    <location>
        <position position="103"/>
    </location>
    <ligand>
        <name>Zn(2+)</name>
        <dbReference type="ChEBI" id="CHEBI:29105"/>
        <note>catalytic</note>
    </ligand>
</feature>
<dbReference type="EMBL" id="VIGD01000021">
    <property type="protein sequence ID" value="TQE89202.1"/>
    <property type="molecule type" value="Genomic_DNA"/>
</dbReference>
<dbReference type="PANTHER" id="PTHR11079:SF202">
    <property type="entry name" value="TRNA-SPECIFIC ADENOSINE DEAMINASE"/>
    <property type="match status" value="1"/>
</dbReference>
<dbReference type="NCBIfam" id="NF008113">
    <property type="entry name" value="PRK10860.1"/>
    <property type="match status" value="1"/>
</dbReference>
<sequence length="187" mass="21236">MISSRGSCYTYTEGERNVELYEKDQYFMNEAIQEAKKAEILGEVPIGAVIVYQNQIIARAHNLRETTQNAVTHAELLAIQEACKALGSWRLEDTTLYVTLEPCPMCAGAILQSRIPRVVYGARDPKAGCVHSLYQLLNDSRFNHECDVTEGVLAEECSFLLTNFFKNLRKRKKEEKRKKLNIEDSGD</sequence>
<dbReference type="FunFam" id="3.40.140.10:FF:000005">
    <property type="entry name" value="tRNA-specific adenosine deaminase"/>
    <property type="match status" value="1"/>
</dbReference>
<dbReference type="AlphaFoldDB" id="A0A540UXI0"/>
<dbReference type="PANTHER" id="PTHR11079">
    <property type="entry name" value="CYTOSINE DEAMINASE FAMILY MEMBER"/>
    <property type="match status" value="1"/>
</dbReference>
<keyword evidence="3 8" id="KW-0819">tRNA processing</keyword>
<keyword evidence="5 8" id="KW-0378">Hydrolase</keyword>
<keyword evidence="4 8" id="KW-0479">Metal-binding</keyword>
<dbReference type="PROSITE" id="PS00903">
    <property type="entry name" value="CYT_DCMP_DEAMINASES_1"/>
    <property type="match status" value="1"/>
</dbReference>
<accession>A0A540UXI0</accession>
<evidence type="ECO:0000259" key="9">
    <source>
        <dbReference type="PROSITE" id="PS51747"/>
    </source>
</evidence>
<comment type="caution">
    <text evidence="10">The sequence shown here is derived from an EMBL/GenBank/DDBJ whole genome shotgun (WGS) entry which is preliminary data.</text>
</comment>
<comment type="subunit">
    <text evidence="2 8">Homodimer.</text>
</comment>
<dbReference type="CDD" id="cd01285">
    <property type="entry name" value="nucleoside_deaminase"/>
    <property type="match status" value="1"/>
</dbReference>
<dbReference type="Proteomes" id="UP000315753">
    <property type="component" value="Unassembled WGS sequence"/>
</dbReference>
<comment type="similarity">
    <text evidence="1">Belongs to the cytidine and deoxycytidylate deaminase family. ADAT2 subfamily.</text>
</comment>
<feature type="active site" description="Proton donor" evidence="8">
    <location>
        <position position="75"/>
    </location>
</feature>
<evidence type="ECO:0000313" key="11">
    <source>
        <dbReference type="Proteomes" id="UP000315753"/>
    </source>
</evidence>
<dbReference type="GO" id="GO:0008270">
    <property type="term" value="F:zinc ion binding"/>
    <property type="evidence" value="ECO:0007669"/>
    <property type="project" value="UniProtKB-UniRule"/>
</dbReference>
<feature type="binding site" evidence="8">
    <location>
        <position position="106"/>
    </location>
    <ligand>
        <name>Zn(2+)</name>
        <dbReference type="ChEBI" id="CHEBI:29105"/>
        <note>catalytic</note>
    </ligand>
</feature>
<dbReference type="InterPro" id="IPR058535">
    <property type="entry name" value="MafB19-deam"/>
</dbReference>
<dbReference type="GO" id="GO:0002100">
    <property type="term" value="P:tRNA wobble adenosine to inosine editing"/>
    <property type="evidence" value="ECO:0007669"/>
    <property type="project" value="UniProtKB-UniRule"/>
</dbReference>
<evidence type="ECO:0000256" key="5">
    <source>
        <dbReference type="ARBA" id="ARBA00022801"/>
    </source>
</evidence>
<dbReference type="EC" id="3.5.4.33" evidence="8"/>
<reference evidence="10 11" key="1">
    <citation type="submission" date="2019-06" db="EMBL/GenBank/DDBJ databases">
        <title>Genome sequence of Ureibacillus terrenus.</title>
        <authorList>
            <person name="Maclea K.S."/>
            <person name="Simoes M."/>
        </authorList>
    </citation>
    <scope>NUCLEOTIDE SEQUENCE [LARGE SCALE GENOMIC DNA]</scope>
    <source>
        <strain evidence="10 11">ATCC BAA-384</strain>
    </source>
</reference>